<dbReference type="InterPro" id="IPR011333">
    <property type="entry name" value="SKP1/BTB/POZ_sf"/>
</dbReference>
<sequence>LPIVPVTETSKTLDALLRLCYPTADPVFHGASEVVNVLEAVKKYHMEDAVTRIGVALRDYVQNSPLQVYAVACRMGMEELAREAATVLFTHSTIADVPQMEQMSAGALHRLLLYRGSGVQGSANKFTFCRPATSNVFCQQSRTRVVAPLSAEPFTHPYADVIVLCLDGIRFRVISSILKLASPVLSKMVKESPSVTFEMESGTFLPLIKVTETSRTMHVLLQLCYPMEEPHVDGFDAAHALLAAVKKYQVTSAMKWAKRTWVECIGSNALRACLLAMRMKWEDEMREAARLLPVQKCDWCPEMEGIPASRYRMILECRLKCQKHIMDK</sequence>
<dbReference type="OrthoDB" id="3357985at2759"/>
<dbReference type="RefSeq" id="XP_040757215.1">
    <property type="nucleotide sequence ID" value="XM_040903165.1"/>
</dbReference>
<dbReference type="GeneID" id="63820196"/>
<protein>
    <recommendedName>
        <fullName evidence="1">BTB domain-containing protein</fullName>
    </recommendedName>
</protein>
<dbReference type="EMBL" id="KV427846">
    <property type="protein sequence ID" value="KZS99474.1"/>
    <property type="molecule type" value="Genomic_DNA"/>
</dbReference>
<keyword evidence="3" id="KW-1185">Reference proteome</keyword>
<dbReference type="InterPro" id="IPR000210">
    <property type="entry name" value="BTB/POZ_dom"/>
</dbReference>
<dbReference type="Pfam" id="PF00651">
    <property type="entry name" value="BTB"/>
    <property type="match status" value="1"/>
</dbReference>
<dbReference type="InParanoid" id="A0A165AQT3"/>
<organism evidence="2 3">
    <name type="scientific">Laetiporus sulphureus 93-53</name>
    <dbReference type="NCBI Taxonomy" id="1314785"/>
    <lineage>
        <taxon>Eukaryota</taxon>
        <taxon>Fungi</taxon>
        <taxon>Dikarya</taxon>
        <taxon>Basidiomycota</taxon>
        <taxon>Agaricomycotina</taxon>
        <taxon>Agaricomycetes</taxon>
        <taxon>Polyporales</taxon>
        <taxon>Laetiporus</taxon>
    </lineage>
</organism>
<proteinExistence type="predicted"/>
<gene>
    <name evidence="2" type="ORF">LAESUDRAFT_611418</name>
</gene>
<dbReference type="Gene3D" id="3.30.710.10">
    <property type="entry name" value="Potassium Channel Kv1.1, Chain A"/>
    <property type="match status" value="1"/>
</dbReference>
<accession>A0A165AQT3</accession>
<dbReference type="AlphaFoldDB" id="A0A165AQT3"/>
<feature type="non-terminal residue" evidence="2">
    <location>
        <position position="328"/>
    </location>
</feature>
<evidence type="ECO:0000259" key="1">
    <source>
        <dbReference type="Pfam" id="PF00651"/>
    </source>
</evidence>
<feature type="domain" description="BTB" evidence="1">
    <location>
        <begin position="158"/>
        <end position="255"/>
    </location>
</feature>
<evidence type="ECO:0000313" key="3">
    <source>
        <dbReference type="Proteomes" id="UP000076871"/>
    </source>
</evidence>
<dbReference type="Proteomes" id="UP000076871">
    <property type="component" value="Unassembled WGS sequence"/>
</dbReference>
<feature type="non-terminal residue" evidence="2">
    <location>
        <position position="1"/>
    </location>
</feature>
<evidence type="ECO:0000313" key="2">
    <source>
        <dbReference type="EMBL" id="KZS99474.1"/>
    </source>
</evidence>
<reference evidence="2 3" key="1">
    <citation type="journal article" date="2016" name="Mol. Biol. Evol.">
        <title>Comparative Genomics of Early-Diverging Mushroom-Forming Fungi Provides Insights into the Origins of Lignocellulose Decay Capabilities.</title>
        <authorList>
            <person name="Nagy L.G."/>
            <person name="Riley R."/>
            <person name="Tritt A."/>
            <person name="Adam C."/>
            <person name="Daum C."/>
            <person name="Floudas D."/>
            <person name="Sun H."/>
            <person name="Yadav J.S."/>
            <person name="Pangilinan J."/>
            <person name="Larsson K.H."/>
            <person name="Matsuura K."/>
            <person name="Barry K."/>
            <person name="Labutti K."/>
            <person name="Kuo R."/>
            <person name="Ohm R.A."/>
            <person name="Bhattacharya S.S."/>
            <person name="Shirouzu T."/>
            <person name="Yoshinaga Y."/>
            <person name="Martin F.M."/>
            <person name="Grigoriev I.V."/>
            <person name="Hibbett D.S."/>
        </authorList>
    </citation>
    <scope>NUCLEOTIDE SEQUENCE [LARGE SCALE GENOMIC DNA]</scope>
    <source>
        <strain evidence="2 3">93-53</strain>
    </source>
</reference>
<name>A0A165AQT3_9APHY</name>